<dbReference type="EMBL" id="JACZZA010000016">
    <property type="protein sequence ID" value="MBE1162747.1"/>
    <property type="molecule type" value="Genomic_DNA"/>
</dbReference>
<name>A0ABR9GFB4_9GAMM</name>
<evidence type="ECO:0000256" key="1">
    <source>
        <dbReference type="SAM" id="Phobius"/>
    </source>
</evidence>
<sequence length="126" mass="13361">MNTSFHRTRHLLQAAWLAPAIPYRTDAPVSGASYATALLVTLLLIALLVGALLFVRRRGWLAWSATARSQPATEGIQVQASRRLSIASTAHVVSYGGSTYLIVESTRGANATVTRIEAGEPDGAAS</sequence>
<dbReference type="RefSeq" id="WP_192557588.1">
    <property type="nucleotide sequence ID" value="NZ_JACZZA010000016.1"/>
</dbReference>
<comment type="caution">
    <text evidence="2">The sequence shown here is derived from an EMBL/GenBank/DDBJ whole genome shotgun (WGS) entry which is preliminary data.</text>
</comment>
<organism evidence="2 3">
    <name type="scientific">Dyella acidiphila</name>
    <dbReference type="NCBI Taxonomy" id="2775866"/>
    <lineage>
        <taxon>Bacteria</taxon>
        <taxon>Pseudomonadati</taxon>
        <taxon>Pseudomonadota</taxon>
        <taxon>Gammaproteobacteria</taxon>
        <taxon>Lysobacterales</taxon>
        <taxon>Rhodanobacteraceae</taxon>
        <taxon>Dyella</taxon>
    </lineage>
</organism>
<keyword evidence="1" id="KW-0472">Membrane</keyword>
<evidence type="ECO:0000313" key="3">
    <source>
        <dbReference type="Proteomes" id="UP000651010"/>
    </source>
</evidence>
<protein>
    <recommendedName>
        <fullName evidence="4">Flagellar biosynthesis protein, FliO</fullName>
    </recommendedName>
</protein>
<reference evidence="2 3" key="1">
    <citation type="submission" date="2020-09" db="EMBL/GenBank/DDBJ databases">
        <title>Dyella sp. 7MK23 isolated from forest soil.</title>
        <authorList>
            <person name="Fu J."/>
        </authorList>
    </citation>
    <scope>NUCLEOTIDE SEQUENCE [LARGE SCALE GENOMIC DNA]</scope>
    <source>
        <strain evidence="2 3">7MK23</strain>
    </source>
</reference>
<proteinExistence type="predicted"/>
<accession>A0ABR9GFB4</accession>
<keyword evidence="1" id="KW-1133">Transmembrane helix</keyword>
<evidence type="ECO:0008006" key="4">
    <source>
        <dbReference type="Google" id="ProtNLM"/>
    </source>
</evidence>
<keyword evidence="3" id="KW-1185">Reference proteome</keyword>
<evidence type="ECO:0000313" key="2">
    <source>
        <dbReference type="EMBL" id="MBE1162747.1"/>
    </source>
</evidence>
<gene>
    <name evidence="2" type="ORF">IGX34_20375</name>
</gene>
<feature type="transmembrane region" description="Helical" evidence="1">
    <location>
        <begin position="32"/>
        <end position="55"/>
    </location>
</feature>
<keyword evidence="1" id="KW-0812">Transmembrane</keyword>
<dbReference type="Proteomes" id="UP000651010">
    <property type="component" value="Unassembled WGS sequence"/>
</dbReference>